<dbReference type="Proteomes" id="UP000292447">
    <property type="component" value="Chromosome III"/>
</dbReference>
<keyword evidence="4" id="KW-0808">Transferase</keyword>
<reference evidence="5" key="1">
    <citation type="submission" date="2019-03" db="EMBL/GenBank/DDBJ databases">
        <title>Snf2 controls pulcherriminic acid biosynthesis and connects pigmentation and antifungal activity of the yeast Metschnikowia pulcherrima.</title>
        <authorList>
            <person name="Gore-Lloyd D."/>
            <person name="Sumann I."/>
            <person name="Brachmann A.O."/>
            <person name="Schneeberger K."/>
            <person name="Ortiz-Merino R.A."/>
            <person name="Moreno-Beltran M."/>
            <person name="Schlaefli M."/>
            <person name="Kirner P."/>
            <person name="Santos Kron A."/>
            <person name="Wolfe K.H."/>
            <person name="Piel J."/>
            <person name="Ahrens C.H."/>
            <person name="Henk D."/>
            <person name="Freimoser F.M."/>
        </authorList>
    </citation>
    <scope>NUCLEOTIDE SEQUENCE [LARGE SCALE GENOMIC DNA]</scope>
    <source>
        <strain evidence="5">APC 1.2</strain>
    </source>
</reference>
<keyword evidence="5" id="KW-1185">Reference proteome</keyword>
<feature type="compositionally biased region" description="Basic and acidic residues" evidence="1">
    <location>
        <begin position="747"/>
        <end position="759"/>
    </location>
</feature>
<dbReference type="InterPro" id="IPR002123">
    <property type="entry name" value="Plipid/glycerol_acylTrfase"/>
</dbReference>
<dbReference type="GO" id="GO:0008654">
    <property type="term" value="P:phospholipid biosynthetic process"/>
    <property type="evidence" value="ECO:0007669"/>
    <property type="project" value="TreeGrafter"/>
</dbReference>
<dbReference type="CDD" id="cd07992">
    <property type="entry name" value="LPLAT_AAK14816-like"/>
    <property type="match status" value="1"/>
</dbReference>
<protein>
    <submittedName>
        <fullName evidence="4">Glycerol-3-phosphate O-acyltransferase / dihydroxyacetone phosphate acyltransferase</fullName>
    </submittedName>
</protein>
<evidence type="ECO:0000313" key="5">
    <source>
        <dbReference type="Proteomes" id="UP000292447"/>
    </source>
</evidence>
<feature type="compositionally biased region" description="Polar residues" evidence="1">
    <location>
        <begin position="663"/>
        <end position="676"/>
    </location>
</feature>
<evidence type="ECO:0000256" key="2">
    <source>
        <dbReference type="SAM" id="Phobius"/>
    </source>
</evidence>
<dbReference type="EMBL" id="CP034458">
    <property type="protein sequence ID" value="QBM88129.1"/>
    <property type="molecule type" value="Genomic_DNA"/>
</dbReference>
<dbReference type="SUPFAM" id="SSF69593">
    <property type="entry name" value="Glycerol-3-phosphate (1)-acyltransferase"/>
    <property type="match status" value="2"/>
</dbReference>
<dbReference type="Pfam" id="PF01553">
    <property type="entry name" value="Acyltransferase"/>
    <property type="match status" value="1"/>
</dbReference>
<name>A0A4P6XMP4_9ASCO</name>
<dbReference type="PANTHER" id="PTHR31605">
    <property type="entry name" value="GLYCEROL-3-PHOSPHATE O-ACYLTRANSFERASE 1"/>
    <property type="match status" value="1"/>
</dbReference>
<evidence type="ECO:0000313" key="4">
    <source>
        <dbReference type="EMBL" id="QBM88129.1"/>
    </source>
</evidence>
<dbReference type="AlphaFoldDB" id="A0A4P6XMP4"/>
<feature type="domain" description="Phospholipid/glycerol acyltransferase" evidence="3">
    <location>
        <begin position="79"/>
        <end position="289"/>
    </location>
</feature>
<accession>A0A4P6XMP4</accession>
<organism evidence="4 5">
    <name type="scientific">Metschnikowia aff. pulcherrima</name>
    <dbReference type="NCBI Taxonomy" id="2163413"/>
    <lineage>
        <taxon>Eukaryota</taxon>
        <taxon>Fungi</taxon>
        <taxon>Dikarya</taxon>
        <taxon>Ascomycota</taxon>
        <taxon>Saccharomycotina</taxon>
        <taxon>Pichiomycetes</taxon>
        <taxon>Metschnikowiaceae</taxon>
        <taxon>Metschnikowia</taxon>
    </lineage>
</organism>
<feature type="region of interest" description="Disordered" evidence="1">
    <location>
        <begin position="609"/>
        <end position="676"/>
    </location>
</feature>
<dbReference type="PANTHER" id="PTHR31605:SF0">
    <property type="entry name" value="GLYCEROL-3-PHOSPHATE O-ACYLTRANSFERASE 1"/>
    <property type="match status" value="1"/>
</dbReference>
<evidence type="ECO:0000259" key="3">
    <source>
        <dbReference type="SMART" id="SM00563"/>
    </source>
</evidence>
<dbReference type="SMART" id="SM00563">
    <property type="entry name" value="PlsC"/>
    <property type="match status" value="1"/>
</dbReference>
<keyword evidence="2" id="KW-0472">Membrane</keyword>
<feature type="compositionally biased region" description="Basic and acidic residues" evidence="1">
    <location>
        <begin position="772"/>
        <end position="781"/>
    </location>
</feature>
<gene>
    <name evidence="4" type="primary">MPUL0C00920</name>
    <name evidence="4" type="ORF">METSCH_C00920</name>
</gene>
<feature type="transmembrane region" description="Helical" evidence="2">
    <location>
        <begin position="439"/>
        <end position="460"/>
    </location>
</feature>
<feature type="region of interest" description="Disordered" evidence="1">
    <location>
        <begin position="1"/>
        <end position="20"/>
    </location>
</feature>
<dbReference type="GO" id="GO:0016287">
    <property type="term" value="F:glycerone-phosphate O-acyltransferase activity"/>
    <property type="evidence" value="ECO:0007669"/>
    <property type="project" value="TreeGrafter"/>
</dbReference>
<feature type="region of interest" description="Disordered" evidence="1">
    <location>
        <begin position="716"/>
        <end position="781"/>
    </location>
</feature>
<feature type="transmembrane region" description="Helical" evidence="2">
    <location>
        <begin position="524"/>
        <end position="544"/>
    </location>
</feature>
<dbReference type="InterPro" id="IPR052744">
    <property type="entry name" value="GPAT/DAPAT"/>
</dbReference>
<dbReference type="STRING" id="2163413.A0A4P6XMP4"/>
<keyword evidence="2" id="KW-1133">Transmembrane helix</keyword>
<dbReference type="GO" id="GO:0004366">
    <property type="term" value="F:glycerol-3-phosphate O-acyltransferase activity"/>
    <property type="evidence" value="ECO:0007669"/>
    <property type="project" value="TreeGrafter"/>
</dbReference>
<evidence type="ECO:0000256" key="1">
    <source>
        <dbReference type="SAM" id="MobiDB-lite"/>
    </source>
</evidence>
<keyword evidence="4" id="KW-0012">Acyltransferase</keyword>
<feature type="transmembrane region" description="Helical" evidence="2">
    <location>
        <begin position="490"/>
        <end position="512"/>
    </location>
</feature>
<feature type="compositionally biased region" description="Basic residues" evidence="1">
    <location>
        <begin position="630"/>
        <end position="645"/>
    </location>
</feature>
<proteinExistence type="predicted"/>
<sequence length="781" mass="87683">MLSADAGPETPKPIDTNHETIGLPRTKKTVPLSPYKPFRQYQLWLYDFVSWMFAVIFDCFFREIRPRGAFRIPKLGPVIFVAAPHANQFVDPIILLNQVRREAHRRISFLIAAKLYKHPVIGTLSSAQLSIPVSRAQDMLAPGTGKIFIDFDANPLRVRGKGTRFTQECMSRGLMALPKSLGASEIDTIVSDTEIVLKKEFKRSDTIVELLRRGTPYKVADKIDQKQVYHYVFEHLSRGECLGIFPEGGSHDRTELLPLKAGVAVMALGAMSRDPNCKVKIVPCGMNYFHAHKFRSRAVVEFGHPIEIDADLVRRYNDPEMLKESVKELLELVLDGLKAVTVNCLDYETLMVVQAARRLYAGNFAQYLPIPMVVEMNRRLVLGYETFKDLPAMIEIKKNILRYNKALNHMNLPDHHVEDCDENHKLSLIPVFVARALKVVLFLILALPGSILFSPVFAIAKYVSIRKARTALANSSVKVKANDVVATWKILISMGAAPLLYSFYASVGTWYCKKHSYLSSYGLLSMWLILYVLGILVTYSALVIGEQGMDLFKSLRPLYLSIFSGATIKEVKDMRRNLSNEITEFVNQYGLELFPDDFNLLEVKSDEPTRPVDYDSDEEEELKTQELRNRRLASHRARKAARKILAKSSGASRQSEDEHTDGHSSSTSDGISLPSDQSYTNIPVFSDYSLHMNAKRSHVDIKSVVPSAMPSTISMANGFDAKGSQSPNSEGALSRDSSHVELNFGSKVDRNKLADERNTKVGASLSSKILSRVRESRDNAQ</sequence>
<keyword evidence="2" id="KW-0812">Transmembrane</keyword>